<dbReference type="EnsemblProtists" id="EKX51893">
    <property type="protein sequence ID" value="EKX51893"/>
    <property type="gene ID" value="GUITHDRAFT_150844"/>
</dbReference>
<evidence type="ECO:0000256" key="2">
    <source>
        <dbReference type="SAM" id="MobiDB-lite"/>
    </source>
</evidence>
<dbReference type="AlphaFoldDB" id="L1JUY4"/>
<dbReference type="Proteomes" id="UP000011087">
    <property type="component" value="Unassembled WGS sequence"/>
</dbReference>
<keyword evidence="5" id="KW-1185">Reference proteome</keyword>
<dbReference type="HOGENOM" id="CLU_1291130_0_0_1"/>
<name>L1JUY4_GUITC</name>
<feature type="compositionally biased region" description="Acidic residues" evidence="2">
    <location>
        <begin position="203"/>
        <end position="214"/>
    </location>
</feature>
<protein>
    <submittedName>
        <fullName evidence="3 4">Uncharacterized protein</fullName>
    </submittedName>
</protein>
<gene>
    <name evidence="3" type="ORF">GUITHDRAFT_150844</name>
</gene>
<dbReference type="RefSeq" id="XP_005838873.1">
    <property type="nucleotide sequence ID" value="XM_005838816.1"/>
</dbReference>
<feature type="coiled-coil region" evidence="1">
    <location>
        <begin position="109"/>
        <end position="136"/>
    </location>
</feature>
<reference evidence="3 5" key="1">
    <citation type="journal article" date="2012" name="Nature">
        <title>Algal genomes reveal evolutionary mosaicism and the fate of nucleomorphs.</title>
        <authorList>
            <consortium name="DOE Joint Genome Institute"/>
            <person name="Curtis B.A."/>
            <person name="Tanifuji G."/>
            <person name="Burki F."/>
            <person name="Gruber A."/>
            <person name="Irimia M."/>
            <person name="Maruyama S."/>
            <person name="Arias M.C."/>
            <person name="Ball S.G."/>
            <person name="Gile G.H."/>
            <person name="Hirakawa Y."/>
            <person name="Hopkins J.F."/>
            <person name="Kuo A."/>
            <person name="Rensing S.A."/>
            <person name="Schmutz J."/>
            <person name="Symeonidi A."/>
            <person name="Elias M."/>
            <person name="Eveleigh R.J."/>
            <person name="Herman E.K."/>
            <person name="Klute M.J."/>
            <person name="Nakayama T."/>
            <person name="Obornik M."/>
            <person name="Reyes-Prieto A."/>
            <person name="Armbrust E.V."/>
            <person name="Aves S.J."/>
            <person name="Beiko R.G."/>
            <person name="Coutinho P."/>
            <person name="Dacks J.B."/>
            <person name="Durnford D.G."/>
            <person name="Fast N.M."/>
            <person name="Green B.R."/>
            <person name="Grisdale C.J."/>
            <person name="Hempel F."/>
            <person name="Henrissat B."/>
            <person name="Hoppner M.P."/>
            <person name="Ishida K."/>
            <person name="Kim E."/>
            <person name="Koreny L."/>
            <person name="Kroth P.G."/>
            <person name="Liu Y."/>
            <person name="Malik S.B."/>
            <person name="Maier U.G."/>
            <person name="McRose D."/>
            <person name="Mock T."/>
            <person name="Neilson J.A."/>
            <person name="Onodera N.T."/>
            <person name="Poole A.M."/>
            <person name="Pritham E.J."/>
            <person name="Richards T.A."/>
            <person name="Rocap G."/>
            <person name="Roy S.W."/>
            <person name="Sarai C."/>
            <person name="Schaack S."/>
            <person name="Shirato S."/>
            <person name="Slamovits C.H."/>
            <person name="Spencer D.F."/>
            <person name="Suzuki S."/>
            <person name="Worden A.Z."/>
            <person name="Zauner S."/>
            <person name="Barry K."/>
            <person name="Bell C."/>
            <person name="Bharti A.K."/>
            <person name="Crow J.A."/>
            <person name="Grimwood J."/>
            <person name="Kramer R."/>
            <person name="Lindquist E."/>
            <person name="Lucas S."/>
            <person name="Salamov A."/>
            <person name="McFadden G.I."/>
            <person name="Lane C.E."/>
            <person name="Keeling P.J."/>
            <person name="Gray M.W."/>
            <person name="Grigoriev I.V."/>
            <person name="Archibald J.M."/>
        </authorList>
    </citation>
    <scope>NUCLEOTIDE SEQUENCE</scope>
    <source>
        <strain evidence="3 5">CCMP2712</strain>
    </source>
</reference>
<proteinExistence type="predicted"/>
<evidence type="ECO:0000313" key="3">
    <source>
        <dbReference type="EMBL" id="EKX51893.1"/>
    </source>
</evidence>
<evidence type="ECO:0000313" key="5">
    <source>
        <dbReference type="Proteomes" id="UP000011087"/>
    </source>
</evidence>
<evidence type="ECO:0000256" key="1">
    <source>
        <dbReference type="SAM" id="Coils"/>
    </source>
</evidence>
<dbReference type="EMBL" id="JH992974">
    <property type="protein sequence ID" value="EKX51893.1"/>
    <property type="molecule type" value="Genomic_DNA"/>
</dbReference>
<reference evidence="5" key="2">
    <citation type="submission" date="2012-11" db="EMBL/GenBank/DDBJ databases">
        <authorList>
            <person name="Kuo A."/>
            <person name="Curtis B.A."/>
            <person name="Tanifuji G."/>
            <person name="Burki F."/>
            <person name="Gruber A."/>
            <person name="Irimia M."/>
            <person name="Maruyama S."/>
            <person name="Arias M.C."/>
            <person name="Ball S.G."/>
            <person name="Gile G.H."/>
            <person name="Hirakawa Y."/>
            <person name="Hopkins J.F."/>
            <person name="Rensing S.A."/>
            <person name="Schmutz J."/>
            <person name="Symeonidi A."/>
            <person name="Elias M."/>
            <person name="Eveleigh R.J."/>
            <person name="Herman E.K."/>
            <person name="Klute M.J."/>
            <person name="Nakayama T."/>
            <person name="Obornik M."/>
            <person name="Reyes-Prieto A."/>
            <person name="Armbrust E.V."/>
            <person name="Aves S.J."/>
            <person name="Beiko R.G."/>
            <person name="Coutinho P."/>
            <person name="Dacks J.B."/>
            <person name="Durnford D.G."/>
            <person name="Fast N.M."/>
            <person name="Green B.R."/>
            <person name="Grisdale C."/>
            <person name="Hempe F."/>
            <person name="Henrissat B."/>
            <person name="Hoppner M.P."/>
            <person name="Ishida K.-I."/>
            <person name="Kim E."/>
            <person name="Koreny L."/>
            <person name="Kroth P.G."/>
            <person name="Liu Y."/>
            <person name="Malik S.-B."/>
            <person name="Maier U.G."/>
            <person name="McRose D."/>
            <person name="Mock T."/>
            <person name="Neilson J.A."/>
            <person name="Onodera N.T."/>
            <person name="Poole A.M."/>
            <person name="Pritham E.J."/>
            <person name="Richards T.A."/>
            <person name="Rocap G."/>
            <person name="Roy S.W."/>
            <person name="Sarai C."/>
            <person name="Schaack S."/>
            <person name="Shirato S."/>
            <person name="Slamovits C.H."/>
            <person name="Spencer D.F."/>
            <person name="Suzuki S."/>
            <person name="Worden A.Z."/>
            <person name="Zauner S."/>
            <person name="Barry K."/>
            <person name="Bell C."/>
            <person name="Bharti A.K."/>
            <person name="Crow J.A."/>
            <person name="Grimwood J."/>
            <person name="Kramer R."/>
            <person name="Lindquist E."/>
            <person name="Lucas S."/>
            <person name="Salamov A."/>
            <person name="McFadden G.I."/>
            <person name="Lane C.E."/>
            <person name="Keeling P.J."/>
            <person name="Gray M.W."/>
            <person name="Grigoriev I.V."/>
            <person name="Archibald J.M."/>
        </authorList>
    </citation>
    <scope>NUCLEOTIDE SEQUENCE</scope>
    <source>
        <strain evidence="5">CCMP2712</strain>
    </source>
</reference>
<evidence type="ECO:0000313" key="4">
    <source>
        <dbReference type="EnsemblProtists" id="EKX51893"/>
    </source>
</evidence>
<dbReference type="PaxDb" id="55529-EKX51893"/>
<dbReference type="GeneID" id="17308690"/>
<sequence>MDVQLGSKGLLFHAVHNEQTVLVDTPGEDERYDPETDGAYLTRWTIREDKEVGPMACVPACRWREAEVYNPHDVDILHEAARLVGLRHQAMADESRQFTESCKLSRLVLEGGIDNMVKAEEELKELKKMCMGLADRVETLKSYTKIKSERRVARQVAKESALLSPAELFEIEEPVQSPASVEDANDRTLEASTRHDGSHKSPEDEEELFEMEER</sequence>
<reference evidence="4" key="3">
    <citation type="submission" date="2016-03" db="UniProtKB">
        <authorList>
            <consortium name="EnsemblProtists"/>
        </authorList>
    </citation>
    <scope>IDENTIFICATION</scope>
</reference>
<accession>L1JUY4</accession>
<dbReference type="KEGG" id="gtt:GUITHDRAFT_150844"/>
<keyword evidence="1" id="KW-0175">Coiled coil</keyword>
<feature type="region of interest" description="Disordered" evidence="2">
    <location>
        <begin position="172"/>
        <end position="214"/>
    </location>
</feature>
<organism evidence="3">
    <name type="scientific">Guillardia theta (strain CCMP2712)</name>
    <name type="common">Cryptophyte</name>
    <dbReference type="NCBI Taxonomy" id="905079"/>
    <lineage>
        <taxon>Eukaryota</taxon>
        <taxon>Cryptophyceae</taxon>
        <taxon>Pyrenomonadales</taxon>
        <taxon>Geminigeraceae</taxon>
        <taxon>Guillardia</taxon>
    </lineage>
</organism>
<feature type="compositionally biased region" description="Basic and acidic residues" evidence="2">
    <location>
        <begin position="184"/>
        <end position="202"/>
    </location>
</feature>